<dbReference type="Proteomes" id="UP000076794">
    <property type="component" value="Chromosome"/>
</dbReference>
<dbReference type="PANTHER" id="PTHR34980">
    <property type="entry name" value="INNER MEMBRANE PROTEIN-RELATED-RELATED"/>
    <property type="match status" value="1"/>
</dbReference>
<protein>
    <submittedName>
        <fullName evidence="2">Inner membrane protein YhaI</fullName>
    </submittedName>
</protein>
<dbReference type="Pfam" id="PF05656">
    <property type="entry name" value="DUF805"/>
    <property type="match status" value="1"/>
</dbReference>
<keyword evidence="1" id="KW-0812">Transmembrane</keyword>
<reference evidence="2 3" key="1">
    <citation type="submission" date="2016-01" db="EMBL/GenBank/DDBJ databases">
        <title>Complete genome sequence of a soil Actinobacterium, Isoptericola dokdonensis DS-3.</title>
        <authorList>
            <person name="Kwon S.-K."/>
            <person name="Kim J.F."/>
        </authorList>
    </citation>
    <scope>NUCLEOTIDE SEQUENCE [LARGE SCALE GENOMIC DNA]</scope>
    <source>
        <strain evidence="2 3">DS-3</strain>
    </source>
</reference>
<feature type="transmembrane region" description="Helical" evidence="1">
    <location>
        <begin position="64"/>
        <end position="83"/>
    </location>
</feature>
<dbReference type="PATRIC" id="fig|1300344.3.peg.2801"/>
<dbReference type="KEGG" id="ido:I598_2782"/>
<evidence type="ECO:0000313" key="3">
    <source>
        <dbReference type="Proteomes" id="UP000076794"/>
    </source>
</evidence>
<feature type="transmembrane region" description="Helical" evidence="1">
    <location>
        <begin position="95"/>
        <end position="115"/>
    </location>
</feature>
<dbReference type="InterPro" id="IPR008523">
    <property type="entry name" value="DUF805"/>
</dbReference>
<organism evidence="2 3">
    <name type="scientific">Isoptericola dokdonensis DS-3</name>
    <dbReference type="NCBI Taxonomy" id="1300344"/>
    <lineage>
        <taxon>Bacteria</taxon>
        <taxon>Bacillati</taxon>
        <taxon>Actinomycetota</taxon>
        <taxon>Actinomycetes</taxon>
        <taxon>Micrococcales</taxon>
        <taxon>Promicromonosporaceae</taxon>
        <taxon>Isoptericola</taxon>
    </lineage>
</organism>
<evidence type="ECO:0000313" key="2">
    <source>
        <dbReference type="EMBL" id="ANC32307.1"/>
    </source>
</evidence>
<proteinExistence type="predicted"/>
<dbReference type="STRING" id="1300344.I598_2782"/>
<keyword evidence="1" id="KW-1133">Transmembrane helix</keyword>
<dbReference type="PANTHER" id="PTHR34980:SF2">
    <property type="entry name" value="INNER MEMBRANE PROTEIN YHAH-RELATED"/>
    <property type="match status" value="1"/>
</dbReference>
<dbReference type="AlphaFoldDB" id="A0A161IFN2"/>
<gene>
    <name evidence="2" type="primary">yhaI</name>
    <name evidence="2" type="ORF">I598_2782</name>
</gene>
<feature type="transmembrane region" description="Helical" evidence="1">
    <location>
        <begin position="26"/>
        <end position="44"/>
    </location>
</feature>
<accession>A0A161IFN2</accession>
<dbReference type="EMBL" id="CP014209">
    <property type="protein sequence ID" value="ANC32307.1"/>
    <property type="molecule type" value="Genomic_DNA"/>
</dbReference>
<evidence type="ECO:0000256" key="1">
    <source>
        <dbReference type="SAM" id="Phobius"/>
    </source>
</evidence>
<keyword evidence="3" id="KW-1185">Reference proteome</keyword>
<keyword evidence="1" id="KW-0472">Membrane</keyword>
<name>A0A161IFN2_9MICO</name>
<sequence>MGFGDAVKSVFSKYATFSGRARRSELWFWALFVALVAVALSILVNTTDGLTVDMTTMAISYGATYWIASLVNLALLLPGIAVTVRRLHDTDRSGFWWFIGLVPLAGPIVLLVFTVQDGTPGDNRFGTSPKAVAAPVPAAV</sequence>
<dbReference type="OrthoDB" id="9812349at2"/>
<dbReference type="GO" id="GO:0005886">
    <property type="term" value="C:plasma membrane"/>
    <property type="evidence" value="ECO:0007669"/>
    <property type="project" value="TreeGrafter"/>
</dbReference>
<dbReference type="RefSeq" id="WP_068203445.1">
    <property type="nucleotide sequence ID" value="NZ_CP014209.1"/>
</dbReference>